<organism evidence="3 4">
    <name type="scientific">Anaerococcus porci</name>
    <dbReference type="NCBI Taxonomy" id="2652269"/>
    <lineage>
        <taxon>Bacteria</taxon>
        <taxon>Bacillati</taxon>
        <taxon>Bacillota</taxon>
        <taxon>Tissierellia</taxon>
        <taxon>Tissierellales</taxon>
        <taxon>Peptoniphilaceae</taxon>
        <taxon>Anaerococcus</taxon>
    </lineage>
</organism>
<dbReference type="InterPro" id="IPR043797">
    <property type="entry name" value="MupG_N"/>
</dbReference>
<gene>
    <name evidence="3" type="ORF">FYJ26_05875</name>
</gene>
<reference evidence="3 4" key="1">
    <citation type="submission" date="2019-08" db="EMBL/GenBank/DDBJ databases">
        <title>In-depth cultivation of the pig gut microbiome towards novel bacterial diversity and tailored functional studies.</title>
        <authorList>
            <person name="Wylensek D."/>
            <person name="Hitch T.C.A."/>
            <person name="Clavel T."/>
        </authorList>
    </citation>
    <scope>NUCLEOTIDE SEQUENCE [LARGE SCALE GENOMIC DNA]</scope>
    <source>
        <strain evidence="3 4">WCA-380-WT-2B</strain>
    </source>
</reference>
<evidence type="ECO:0000259" key="1">
    <source>
        <dbReference type="Pfam" id="PF05913"/>
    </source>
</evidence>
<dbReference type="AlphaFoldDB" id="A0A6N7VSV7"/>
<proteinExistence type="predicted"/>
<evidence type="ECO:0000313" key="4">
    <source>
        <dbReference type="Proteomes" id="UP000441925"/>
    </source>
</evidence>
<dbReference type="Gene3D" id="3.20.20.70">
    <property type="entry name" value="Aldolase class I"/>
    <property type="match status" value="1"/>
</dbReference>
<feature type="domain" description="6-phospho-N-acetylmuramidase N-terminal" evidence="2">
    <location>
        <begin position="4"/>
        <end position="239"/>
    </location>
</feature>
<evidence type="ECO:0000313" key="3">
    <source>
        <dbReference type="EMBL" id="MSS77946.1"/>
    </source>
</evidence>
<dbReference type="SUPFAM" id="SSF50891">
    <property type="entry name" value="Cyclophilin-like"/>
    <property type="match status" value="1"/>
</dbReference>
<evidence type="ECO:0000259" key="2">
    <source>
        <dbReference type="Pfam" id="PF19200"/>
    </source>
</evidence>
<comment type="caution">
    <text evidence="3">The sequence shown here is derived from an EMBL/GenBank/DDBJ whole genome shotgun (WGS) entry which is preliminary data.</text>
</comment>
<name>A0A6N7VSV7_9FIRM</name>
<dbReference type="Gene3D" id="2.40.100.10">
    <property type="entry name" value="Cyclophilin-like"/>
    <property type="match status" value="1"/>
</dbReference>
<dbReference type="SUPFAM" id="SSF51445">
    <property type="entry name" value="(Trans)glycosidases"/>
    <property type="match status" value="1"/>
</dbReference>
<protein>
    <submittedName>
        <fullName evidence="3">DUF871 domain-containing protein</fullName>
    </submittedName>
</protein>
<dbReference type="InterPro" id="IPR008589">
    <property type="entry name" value="MupG"/>
</dbReference>
<dbReference type="InterPro" id="IPR017853">
    <property type="entry name" value="GH"/>
</dbReference>
<accession>A0A6N7VSV7</accession>
<dbReference type="InterPro" id="IPR043894">
    <property type="entry name" value="MupG_C"/>
</dbReference>
<keyword evidence="4" id="KW-1185">Reference proteome</keyword>
<dbReference type="InterPro" id="IPR029000">
    <property type="entry name" value="Cyclophilin-like_dom_sf"/>
</dbReference>
<dbReference type="RefSeq" id="WP_154540598.1">
    <property type="nucleotide sequence ID" value="NZ_VULQ01000006.1"/>
</dbReference>
<dbReference type="EMBL" id="VULQ01000006">
    <property type="protein sequence ID" value="MSS77946.1"/>
    <property type="molecule type" value="Genomic_DNA"/>
</dbReference>
<dbReference type="PANTHER" id="PTHR38435:SF1">
    <property type="entry name" value="DUF871 DOMAIN-CONTAINING PROTEIN"/>
    <property type="match status" value="1"/>
</dbReference>
<dbReference type="Pfam" id="PF19200">
    <property type="entry name" value="MupG_N"/>
    <property type="match status" value="1"/>
</dbReference>
<feature type="domain" description="6-phospho-N-acetylmuramidase C-terminal" evidence="1">
    <location>
        <begin position="246"/>
        <end position="360"/>
    </location>
</feature>
<dbReference type="InterPro" id="IPR013785">
    <property type="entry name" value="Aldolase_TIM"/>
</dbReference>
<dbReference type="Pfam" id="PF05913">
    <property type="entry name" value="MupG_C"/>
    <property type="match status" value="1"/>
</dbReference>
<dbReference type="Proteomes" id="UP000441925">
    <property type="component" value="Unassembled WGS sequence"/>
</dbReference>
<dbReference type="PANTHER" id="PTHR38435">
    <property type="match status" value="1"/>
</dbReference>
<sequence>MRNLGISIYPEHSTKENDLAYMKMAAKYGFTRIFTCLLSVEESKEETISNFSNFISQAHNLGYTVSVDTNGHVFEFLGAKADNLSVFSQMGVDIIRLDWPLSDSENILMTNNPYGIAVEFNASSDISLDLLIKKGANRNAMSTCHNFYPQEYTGLSKKRFDYFTDKYYQMGLPVHSFISSNNENTFGPWPVFKGLCTLEEHRYKAIDYQLRHLIADRRINDIIIGNAFASEDELKVLSQIDLSIPSLKINLNNDIMDIEENILFDFVHADRIDSSEYFIRSSSTRIFAKDSDIPAKNVDKEFFERGDVLIVNNKLAHYKGEIQIVKKQIKNTGERNLLGYLDENEQLILNMLCEQNPFRIIKGE</sequence>